<evidence type="ECO:0000313" key="3">
    <source>
        <dbReference type="Proteomes" id="UP000236161"/>
    </source>
</evidence>
<gene>
    <name evidence="2" type="ORF">AXF42_Ash021781</name>
</gene>
<evidence type="ECO:0000256" key="1">
    <source>
        <dbReference type="SAM" id="MobiDB-lite"/>
    </source>
</evidence>
<proteinExistence type="predicted"/>
<name>A0A2H9ZR30_9ASPA</name>
<dbReference type="AlphaFoldDB" id="A0A2H9ZR30"/>
<evidence type="ECO:0000313" key="2">
    <source>
        <dbReference type="EMBL" id="PKA45754.1"/>
    </source>
</evidence>
<feature type="compositionally biased region" description="Basic residues" evidence="1">
    <location>
        <begin position="62"/>
        <end position="71"/>
    </location>
</feature>
<dbReference type="Proteomes" id="UP000236161">
    <property type="component" value="Unassembled WGS sequence"/>
</dbReference>
<organism evidence="2 3">
    <name type="scientific">Apostasia shenzhenica</name>
    <dbReference type="NCBI Taxonomy" id="1088818"/>
    <lineage>
        <taxon>Eukaryota</taxon>
        <taxon>Viridiplantae</taxon>
        <taxon>Streptophyta</taxon>
        <taxon>Embryophyta</taxon>
        <taxon>Tracheophyta</taxon>
        <taxon>Spermatophyta</taxon>
        <taxon>Magnoliopsida</taxon>
        <taxon>Liliopsida</taxon>
        <taxon>Asparagales</taxon>
        <taxon>Orchidaceae</taxon>
        <taxon>Apostasioideae</taxon>
        <taxon>Apostasia</taxon>
    </lineage>
</organism>
<accession>A0A2H9ZR30</accession>
<feature type="region of interest" description="Disordered" evidence="1">
    <location>
        <begin position="27"/>
        <end position="71"/>
    </location>
</feature>
<sequence>MDEVVGLSLVFDIAGDRRDQSLVQRRAQGYRGQTSGEEGCRGQTSSAEGCRRPNVMRERLQKAKHRTRGLR</sequence>
<reference evidence="2 3" key="1">
    <citation type="journal article" date="2017" name="Nature">
        <title>The Apostasia genome and the evolution of orchids.</title>
        <authorList>
            <person name="Zhang G.Q."/>
            <person name="Liu K.W."/>
            <person name="Li Z."/>
            <person name="Lohaus R."/>
            <person name="Hsiao Y.Y."/>
            <person name="Niu S.C."/>
            <person name="Wang J.Y."/>
            <person name="Lin Y.C."/>
            <person name="Xu Q."/>
            <person name="Chen L.J."/>
            <person name="Yoshida K."/>
            <person name="Fujiwara S."/>
            <person name="Wang Z.W."/>
            <person name="Zhang Y.Q."/>
            <person name="Mitsuda N."/>
            <person name="Wang M."/>
            <person name="Liu G.H."/>
            <person name="Pecoraro L."/>
            <person name="Huang H.X."/>
            <person name="Xiao X.J."/>
            <person name="Lin M."/>
            <person name="Wu X.Y."/>
            <person name="Wu W.L."/>
            <person name="Chen Y.Y."/>
            <person name="Chang S.B."/>
            <person name="Sakamoto S."/>
            <person name="Ohme-Takagi M."/>
            <person name="Yagi M."/>
            <person name="Zeng S.J."/>
            <person name="Shen C.Y."/>
            <person name="Yeh C.M."/>
            <person name="Luo Y.B."/>
            <person name="Tsai W.C."/>
            <person name="Van de Peer Y."/>
            <person name="Liu Z.J."/>
        </authorList>
    </citation>
    <scope>NUCLEOTIDE SEQUENCE [LARGE SCALE GENOMIC DNA]</scope>
    <source>
        <strain evidence="3">cv. Shenzhen</strain>
        <tissue evidence="2">Stem</tissue>
    </source>
</reference>
<feature type="compositionally biased region" description="Polar residues" evidence="1">
    <location>
        <begin position="31"/>
        <end position="47"/>
    </location>
</feature>
<feature type="compositionally biased region" description="Basic and acidic residues" evidence="1">
    <location>
        <begin position="49"/>
        <end position="61"/>
    </location>
</feature>
<keyword evidence="3" id="KW-1185">Reference proteome</keyword>
<dbReference type="EMBL" id="KZ454809">
    <property type="protein sequence ID" value="PKA45754.1"/>
    <property type="molecule type" value="Genomic_DNA"/>
</dbReference>
<protein>
    <submittedName>
        <fullName evidence="2">Uncharacterized protein</fullName>
    </submittedName>
</protein>